<evidence type="ECO:0000256" key="2">
    <source>
        <dbReference type="SAM" id="MobiDB-lite"/>
    </source>
</evidence>
<keyword evidence="4" id="KW-1185">Reference proteome</keyword>
<comment type="caution">
    <text evidence="3">The sequence shown here is derived from an EMBL/GenBank/DDBJ whole genome shotgun (WGS) entry which is preliminary data.</text>
</comment>
<feature type="compositionally biased region" description="Low complexity" evidence="2">
    <location>
        <begin position="570"/>
        <end position="591"/>
    </location>
</feature>
<evidence type="ECO:0000313" key="4">
    <source>
        <dbReference type="Proteomes" id="UP000186601"/>
    </source>
</evidence>
<feature type="region of interest" description="Disordered" evidence="2">
    <location>
        <begin position="439"/>
        <end position="460"/>
    </location>
</feature>
<dbReference type="STRING" id="98765.A0A2R6P5H1"/>
<accession>A0A2R6P5H1</accession>
<feature type="compositionally biased region" description="Low complexity" evidence="2">
    <location>
        <begin position="334"/>
        <end position="346"/>
    </location>
</feature>
<evidence type="ECO:0000256" key="1">
    <source>
        <dbReference type="SAM" id="Coils"/>
    </source>
</evidence>
<feature type="region of interest" description="Disordered" evidence="2">
    <location>
        <begin position="622"/>
        <end position="643"/>
    </location>
</feature>
<dbReference type="OrthoDB" id="3258416at2759"/>
<name>A0A2R6P5H1_9APHY</name>
<feature type="compositionally biased region" description="Polar residues" evidence="2">
    <location>
        <begin position="95"/>
        <end position="108"/>
    </location>
</feature>
<evidence type="ECO:0000313" key="3">
    <source>
        <dbReference type="EMBL" id="PSR85842.1"/>
    </source>
</evidence>
<feature type="compositionally biased region" description="Polar residues" evidence="2">
    <location>
        <begin position="58"/>
        <end position="74"/>
    </location>
</feature>
<proteinExistence type="predicted"/>
<dbReference type="AlphaFoldDB" id="A0A2R6P5H1"/>
<sequence>MAAIPDRKTLESLRRADLQKLCKDHGLKANMKSDALIDLLIDTAKAASNPRGIKRNPSLRTVSKASTSSQNTRRIGSMIIHGVQEEEEAEEGDSLPQNGVASTSNAPTEPSPPSGPASRTRKAKVTQFRLGVGRPTAAGGSGARAVTKSLSVSRGGRIRGSKSVKPQETAIQEEEEEHDPSKPFDPAVEQPEAGPSGTVHSTPPSEVIPHNDVVAAPSTLVDSSDIQQRITEIINPLRTELQMLQSKLERLTNQAADVESLRSTVAELSTEVATLRTQTSHTTKLEEELTTLKGEMSSLKAYQSSDNGRSRTESGTVVGASLATEHSIPHPTCSSSNQIPSASQSALPPTEMPTQTSLGKRHRTSIDDNITGVIEESEATGLSEGELSKQVVRPTRKRAKLSEREPGGSSRPHNTAPQYQPDDDEDLHLKASVTKAPSFTIFSGPEEPPEPFSDGPPTTRLSDIFTFPSPTPPNGSSIPTVTANAGENQIPPTGEHAFSFSFANSIFQPLTSTPAPHAGAPSQNFAMSIPPPEPPTSPTPAGPSGGYVERAGGRRERNDLFHPLGLPSGSRPSRPQSAASRPASRAAQSQAHLGVSGPPGSAGESTIHPTALLRRTPPLSSVLEEEQPPLGGAQPSTPSHDILHSAPLGFMGMAGVVPTLFPPDTPAGAAAPVRRTMYGTELEGDTRFGDFGVEGVATGFWTGAAPRF</sequence>
<gene>
    <name evidence="3" type="ORF">PHLCEN_2v5318</name>
</gene>
<dbReference type="EMBL" id="MLYV02000523">
    <property type="protein sequence ID" value="PSR85842.1"/>
    <property type="molecule type" value="Genomic_DNA"/>
</dbReference>
<feature type="compositionally biased region" description="Pro residues" evidence="2">
    <location>
        <begin position="529"/>
        <end position="541"/>
    </location>
</feature>
<dbReference type="Gene3D" id="1.20.5.1700">
    <property type="match status" value="1"/>
</dbReference>
<protein>
    <submittedName>
        <fullName evidence="3">Uncharacterized protein</fullName>
    </submittedName>
</protein>
<feature type="compositionally biased region" description="Basic and acidic residues" evidence="2">
    <location>
        <begin position="551"/>
        <end position="560"/>
    </location>
</feature>
<keyword evidence="1" id="KW-0175">Coiled coil</keyword>
<feature type="region of interest" description="Disordered" evidence="2">
    <location>
        <begin position="326"/>
        <end position="424"/>
    </location>
</feature>
<feature type="coiled-coil region" evidence="1">
    <location>
        <begin position="234"/>
        <end position="278"/>
    </location>
</feature>
<dbReference type="Proteomes" id="UP000186601">
    <property type="component" value="Unassembled WGS sequence"/>
</dbReference>
<reference evidence="3 4" key="1">
    <citation type="submission" date="2018-02" db="EMBL/GenBank/DDBJ databases">
        <title>Genome sequence of the basidiomycete white-rot fungus Phlebia centrifuga.</title>
        <authorList>
            <person name="Granchi Z."/>
            <person name="Peng M."/>
            <person name="de Vries R.P."/>
            <person name="Hilden K."/>
            <person name="Makela M.R."/>
            <person name="Grigoriev I."/>
            <person name="Riley R."/>
        </authorList>
    </citation>
    <scope>NUCLEOTIDE SEQUENCE [LARGE SCALE GENOMIC DNA]</scope>
    <source>
        <strain evidence="3 4">FBCC195</strain>
    </source>
</reference>
<feature type="region of interest" description="Disordered" evidence="2">
    <location>
        <begin position="512"/>
        <end position="606"/>
    </location>
</feature>
<feature type="region of interest" description="Disordered" evidence="2">
    <location>
        <begin position="49"/>
        <end position="207"/>
    </location>
</feature>
<organism evidence="3 4">
    <name type="scientific">Hermanssonia centrifuga</name>
    <dbReference type="NCBI Taxonomy" id="98765"/>
    <lineage>
        <taxon>Eukaryota</taxon>
        <taxon>Fungi</taxon>
        <taxon>Dikarya</taxon>
        <taxon>Basidiomycota</taxon>
        <taxon>Agaricomycotina</taxon>
        <taxon>Agaricomycetes</taxon>
        <taxon>Polyporales</taxon>
        <taxon>Meruliaceae</taxon>
        <taxon>Hermanssonia</taxon>
    </lineage>
</organism>